<gene>
    <name evidence="2" type="ORF">GGR24_001958</name>
</gene>
<dbReference type="EMBL" id="JACIDR010000002">
    <property type="protein sequence ID" value="MBB3973301.1"/>
    <property type="molecule type" value="Genomic_DNA"/>
</dbReference>
<feature type="transmembrane region" description="Helical" evidence="1">
    <location>
        <begin position="147"/>
        <end position="167"/>
    </location>
</feature>
<evidence type="ECO:0000256" key="1">
    <source>
        <dbReference type="SAM" id="Phobius"/>
    </source>
</evidence>
<dbReference type="RefSeq" id="WP_183395137.1">
    <property type="nucleotide sequence ID" value="NZ_JACIDR010000002.1"/>
</dbReference>
<reference evidence="2 3" key="1">
    <citation type="submission" date="2020-08" db="EMBL/GenBank/DDBJ databases">
        <title>Genomic Encyclopedia of Type Strains, Phase IV (KMG-IV): sequencing the most valuable type-strain genomes for metagenomic binning, comparative biology and taxonomic classification.</title>
        <authorList>
            <person name="Goeker M."/>
        </authorList>
    </citation>
    <scope>NUCLEOTIDE SEQUENCE [LARGE SCALE GENOMIC DNA]</scope>
    <source>
        <strain evidence="2 3">DSM 25481</strain>
    </source>
</reference>
<protein>
    <recommendedName>
        <fullName evidence="4">GtrA family protein</fullName>
    </recommendedName>
</protein>
<feature type="transmembrane region" description="Helical" evidence="1">
    <location>
        <begin position="439"/>
        <end position="466"/>
    </location>
</feature>
<feature type="transmembrane region" description="Helical" evidence="1">
    <location>
        <begin position="361"/>
        <end position="379"/>
    </location>
</feature>
<keyword evidence="1" id="KW-0812">Transmembrane</keyword>
<dbReference type="Proteomes" id="UP000528964">
    <property type="component" value="Unassembled WGS sequence"/>
</dbReference>
<feature type="transmembrane region" description="Helical" evidence="1">
    <location>
        <begin position="243"/>
        <end position="265"/>
    </location>
</feature>
<evidence type="ECO:0008006" key="4">
    <source>
        <dbReference type="Google" id="ProtNLM"/>
    </source>
</evidence>
<proteinExistence type="predicted"/>
<keyword evidence="1" id="KW-1133">Transmembrane helix</keyword>
<sequence>MAMAHAPGGSAIVRRPGSRALFEGAGVPLIVFIWVMFALATAFSAYPAVMDQLSTDDAMRLAEVRDLLAGQSWFDLAQHRLNPPEGVAMHWSRVVDLPIALILAAAERLLPPDLALTATLIAWPLLLLLPALLAVASAARSLGGPQAAALGAFMAVMSPGVTVRFAPGALDHHGAQLALALGLLACALRIDRSARAAVGAGLCAALMMAIGMETAPHVAACAAVIALRWAFTDDPGVARGARLFGLVFAAGVFGVALLTLSPASWSAPVCDTIGRGHLAVALAGGLGLALAATAVQGGAASRFAALGAVGAAVLGALVASAPNCLASPYGSLPEKLRTDWLANVQEAQNVVSATIAGPTSALAVGPALLALILIVGWAVWSVRSASSDARWRIWTAAAMFAAALAVTAWQIRGASLVFALGAPFLPLPVLALARRGGRARAILALIAFAPVTLTIIGLQIAAAAGLPSLENQRLSFTGCPAADYRALRRLTPGLALNTIDTGPFILAFSPHAVVGAPYHRNVDGMMAELEAFQGSEETARAVALSRGADYVVVCTVDAGVRPNAKAHPDGFSAMLLSGDTPSWLRPVDLGPDAKLRAFEIVSGRRTAE</sequence>
<keyword evidence="1" id="KW-0472">Membrane</keyword>
<organism evidence="2 3">
    <name type="scientific">Hansschlegelia beijingensis</name>
    <dbReference type="NCBI Taxonomy" id="1133344"/>
    <lineage>
        <taxon>Bacteria</taxon>
        <taxon>Pseudomonadati</taxon>
        <taxon>Pseudomonadota</taxon>
        <taxon>Alphaproteobacteria</taxon>
        <taxon>Hyphomicrobiales</taxon>
        <taxon>Methylopilaceae</taxon>
        <taxon>Hansschlegelia</taxon>
    </lineage>
</organism>
<accession>A0A7W6D282</accession>
<feature type="transmembrane region" description="Helical" evidence="1">
    <location>
        <begin position="114"/>
        <end position="135"/>
    </location>
</feature>
<evidence type="ECO:0000313" key="3">
    <source>
        <dbReference type="Proteomes" id="UP000528964"/>
    </source>
</evidence>
<evidence type="ECO:0000313" key="2">
    <source>
        <dbReference type="EMBL" id="MBB3973301.1"/>
    </source>
</evidence>
<feature type="transmembrane region" description="Helical" evidence="1">
    <location>
        <begin position="416"/>
        <end position="433"/>
    </location>
</feature>
<feature type="transmembrane region" description="Helical" evidence="1">
    <location>
        <begin position="391"/>
        <end position="409"/>
    </location>
</feature>
<comment type="caution">
    <text evidence="2">The sequence shown here is derived from an EMBL/GenBank/DDBJ whole genome shotgun (WGS) entry which is preliminary data.</text>
</comment>
<feature type="transmembrane region" description="Helical" evidence="1">
    <location>
        <begin position="21"/>
        <end position="46"/>
    </location>
</feature>
<feature type="transmembrane region" description="Helical" evidence="1">
    <location>
        <begin position="202"/>
        <end position="231"/>
    </location>
</feature>
<dbReference type="AlphaFoldDB" id="A0A7W6D282"/>
<keyword evidence="3" id="KW-1185">Reference proteome</keyword>
<name>A0A7W6D282_9HYPH</name>
<feature type="transmembrane region" description="Helical" evidence="1">
    <location>
        <begin position="277"/>
        <end position="297"/>
    </location>
</feature>
<feature type="transmembrane region" description="Helical" evidence="1">
    <location>
        <begin position="303"/>
        <end position="326"/>
    </location>
</feature>